<gene>
    <name evidence="2" type="ORF">RM572_12510</name>
</gene>
<keyword evidence="3" id="KW-1185">Reference proteome</keyword>
<dbReference type="RefSeq" id="WP_311673388.1">
    <property type="nucleotide sequence ID" value="NZ_JAVREQ010000009.1"/>
</dbReference>
<reference evidence="3" key="1">
    <citation type="submission" date="2023-07" db="EMBL/GenBank/DDBJ databases">
        <title>30 novel species of actinomycetes from the DSMZ collection.</title>
        <authorList>
            <person name="Nouioui I."/>
        </authorList>
    </citation>
    <scope>NUCLEOTIDE SEQUENCE [LARGE SCALE GENOMIC DNA]</scope>
    <source>
        <strain evidence="3">DSM 42041</strain>
    </source>
</reference>
<evidence type="ECO:0000313" key="3">
    <source>
        <dbReference type="Proteomes" id="UP001183414"/>
    </source>
</evidence>
<protein>
    <submittedName>
        <fullName evidence="2">Tellurium resistance</fullName>
    </submittedName>
</protein>
<dbReference type="Proteomes" id="UP001183414">
    <property type="component" value="Unassembled WGS sequence"/>
</dbReference>
<evidence type="ECO:0000256" key="1">
    <source>
        <dbReference type="SAM" id="MobiDB-lite"/>
    </source>
</evidence>
<organism evidence="2 3">
    <name type="scientific">Streptomyces hazeniae</name>
    <dbReference type="NCBI Taxonomy" id="3075538"/>
    <lineage>
        <taxon>Bacteria</taxon>
        <taxon>Bacillati</taxon>
        <taxon>Actinomycetota</taxon>
        <taxon>Actinomycetes</taxon>
        <taxon>Kitasatosporales</taxon>
        <taxon>Streptomycetaceae</taxon>
        <taxon>Streptomyces</taxon>
    </lineage>
</organism>
<dbReference type="Gene3D" id="2.60.60.30">
    <property type="entry name" value="sav2460 like domains"/>
    <property type="match status" value="1"/>
</dbReference>
<dbReference type="CDD" id="cd06974">
    <property type="entry name" value="TerD_like"/>
    <property type="match status" value="1"/>
</dbReference>
<evidence type="ECO:0000313" key="2">
    <source>
        <dbReference type="EMBL" id="MDT0379588.1"/>
    </source>
</evidence>
<dbReference type="InterPro" id="IPR003325">
    <property type="entry name" value="TerD"/>
</dbReference>
<proteinExistence type="predicted"/>
<sequence length="229" mass="24106">MAESDSGGPVRSDASGKVTLTKSAPKVSLDKPRSGGELTVNLNWNARGAEGAAGGTGKRGLFSKLQTALQPKSGIDLDLGCLWEFTDGSKGAVQAVGNAFEARDSSGRTVLQLDGDDRSGAVAGGENLRIDLGRIDSLKRVLVFAMIYEGVPNWEAARAVVTLVAPAQAPIEVLLDEADPNARICGVALIENTAEGLSVRREVRYVKGSQRVLDQAYGWGLSWAPGRKD</sequence>
<name>A0ABU2NRH8_9ACTN</name>
<feature type="region of interest" description="Disordered" evidence="1">
    <location>
        <begin position="1"/>
        <end position="39"/>
    </location>
</feature>
<accession>A0ABU2NRH8</accession>
<dbReference type="EMBL" id="JAVREQ010000009">
    <property type="protein sequence ID" value="MDT0379588.1"/>
    <property type="molecule type" value="Genomic_DNA"/>
</dbReference>
<comment type="caution">
    <text evidence="2">The sequence shown here is derived from an EMBL/GenBank/DDBJ whole genome shotgun (WGS) entry which is preliminary data.</text>
</comment>